<evidence type="ECO:0000313" key="12">
    <source>
        <dbReference type="Proteomes" id="UP000253970"/>
    </source>
</evidence>
<dbReference type="Gene3D" id="3.40.50.700">
    <property type="entry name" value="NADH:ubiquinone oxidoreductase-like, 20kDa subunit"/>
    <property type="match status" value="1"/>
</dbReference>
<dbReference type="InterPro" id="IPR051349">
    <property type="entry name" value="Hydrogenase_assoc-protein"/>
</dbReference>
<sequence length="266" mass="28152">MEKRDMNGNCIACQEKPSAPRVVVVGLASCFGCQLQITNAEAHLLDVLGQIDLRYWQLASSDPMPEDFDVAIIEGAVTTEESEATVRSLREKAGAIIAVGACATTAGIPGMAAEGFLERPGQVYDRVPSACGDMVAPRAVGAVIDVDFEVRACPIDSYDFIDVLQRALYGSNKTYPSRTMCGDCKRNETSCFFGKGQLCLGLVTTAGCGAKCVNLGRPCNGCRGLSPDANLASAREAVARYGVSVADFDQALEMFNQTNPALAGSE</sequence>
<dbReference type="Proteomes" id="UP000253857">
    <property type="component" value="Unassembled WGS sequence"/>
</dbReference>
<dbReference type="Proteomes" id="UP000253752">
    <property type="component" value="Unassembled WGS sequence"/>
</dbReference>
<comment type="caution">
    <text evidence="5">The sequence shown here is derived from an EMBL/GenBank/DDBJ whole genome shotgun (WGS) entry which is preliminary data.</text>
</comment>
<evidence type="ECO:0000313" key="6">
    <source>
        <dbReference type="EMBL" id="RDB88391.1"/>
    </source>
</evidence>
<evidence type="ECO:0000313" key="3">
    <source>
        <dbReference type="EMBL" id="MVN32342.1"/>
    </source>
</evidence>
<dbReference type="EMBL" id="PPTU01000001">
    <property type="protein sequence ID" value="RDB73361.1"/>
    <property type="molecule type" value="Genomic_DNA"/>
</dbReference>
<evidence type="ECO:0000313" key="8">
    <source>
        <dbReference type="EMBL" id="TNU94046.1"/>
    </source>
</evidence>
<dbReference type="SUPFAM" id="SSF56770">
    <property type="entry name" value="HydA/Nqo6-like"/>
    <property type="match status" value="1"/>
</dbReference>
<dbReference type="Proteomes" id="UP000253970">
    <property type="component" value="Unassembled WGS sequence"/>
</dbReference>
<feature type="domain" description="NADH:ubiquinone oxidoreductase-like 20kDa subunit" evidence="2">
    <location>
        <begin position="30"/>
        <end position="165"/>
    </location>
</feature>
<keyword evidence="1" id="KW-0560">Oxidoreductase</keyword>
<evidence type="ECO:0000313" key="4">
    <source>
        <dbReference type="EMBL" id="RDB73361.1"/>
    </source>
</evidence>
<dbReference type="EMBL" id="PPTX01000030">
    <property type="protein sequence ID" value="RDB75225.1"/>
    <property type="molecule type" value="Genomic_DNA"/>
</dbReference>
<dbReference type="Pfam" id="PF01058">
    <property type="entry name" value="Oxidored_q6"/>
    <property type="match status" value="1"/>
</dbReference>
<dbReference type="GO" id="GO:0016491">
    <property type="term" value="F:oxidoreductase activity"/>
    <property type="evidence" value="ECO:0007669"/>
    <property type="project" value="UniProtKB-KW"/>
</dbReference>
<dbReference type="PANTHER" id="PTHR42845:SF1">
    <property type="entry name" value="HYDROGENASE SMALL SUBUNIT"/>
    <property type="match status" value="1"/>
</dbReference>
<keyword evidence="5" id="KW-0830">Ubiquinone</keyword>
<dbReference type="Proteomes" id="UP000312594">
    <property type="component" value="Unassembled WGS sequence"/>
</dbReference>
<proteinExistence type="predicted"/>
<evidence type="ECO:0000313" key="7">
    <source>
        <dbReference type="EMBL" id="RDC41559.1"/>
    </source>
</evidence>
<reference evidence="8" key="3">
    <citation type="submission" date="2019-06" db="EMBL/GenBank/DDBJ databases">
        <authorList>
            <person name="Bisanz J.E."/>
            <person name="Turnbaugh P.J."/>
        </authorList>
    </citation>
    <scope>NUCLEOTIDE SEQUENCE</scope>
    <source>
        <strain evidence="8">SECO-MT75m2</strain>
    </source>
</reference>
<reference evidence="3 14" key="4">
    <citation type="submission" date="2019-11" db="EMBL/GenBank/DDBJ databases">
        <title>Whole genome shotgun sequencing (WGS) data from Adlercreutzia equolifaciens ResAG-91, Eggerthella lenta MRI-F36, MRI-F37, MRI-F40, ResAG-49, ResAG-88, ResAG-121, ResAG-145, and Gordonibacter sp. ResAG-5, ResAG-26, ResAG-43, ResAG-50, ResAG-59.</title>
        <authorList>
            <person name="Stoll D.A."/>
            <person name="Danylec N."/>
            <person name="Franz C.M.A.P."/>
            <person name="Huch M."/>
        </authorList>
    </citation>
    <scope>NUCLEOTIDE SEQUENCE [LARGE SCALE GENOMIC DNA]</scope>
    <source>
        <strain evidence="3 14">ResAG-88</strain>
    </source>
</reference>
<dbReference type="PANTHER" id="PTHR42845">
    <property type="entry name" value="COENZYME F420-REDUCING HYDROGENASE, GAMMA SUBUNIT"/>
    <property type="match status" value="1"/>
</dbReference>
<evidence type="ECO:0000313" key="10">
    <source>
        <dbReference type="Proteomes" id="UP000253857"/>
    </source>
</evidence>
<gene>
    <name evidence="7" type="ORF">C1853_00470</name>
    <name evidence="6" type="ORF">C1871_02855</name>
    <name evidence="5" type="ORF">C1872_14495</name>
    <name evidence="4" type="ORF">C1875_00470</name>
    <name evidence="8" type="ORF">FIC87_03270</name>
    <name evidence="3" type="ORF">GO726_04050</name>
</gene>
<dbReference type="EMBL" id="VEVP01000005">
    <property type="protein sequence ID" value="TNU94046.1"/>
    <property type="molecule type" value="Genomic_DNA"/>
</dbReference>
<dbReference type="EMBL" id="WPOM01000006">
    <property type="protein sequence ID" value="MVN32342.1"/>
    <property type="molecule type" value="Genomic_DNA"/>
</dbReference>
<dbReference type="AlphaFoldDB" id="A0A369N4P5"/>
<evidence type="ECO:0000313" key="11">
    <source>
        <dbReference type="Proteomes" id="UP000253915"/>
    </source>
</evidence>
<dbReference type="InterPro" id="IPR006137">
    <property type="entry name" value="NADH_UbQ_OxRdtase-like_20kDa"/>
</dbReference>
<organism evidence="5 9">
    <name type="scientific">Eggerthella lenta</name>
    <name type="common">Eubacterium lentum</name>
    <dbReference type="NCBI Taxonomy" id="84112"/>
    <lineage>
        <taxon>Bacteria</taxon>
        <taxon>Bacillati</taxon>
        <taxon>Actinomycetota</taxon>
        <taxon>Coriobacteriia</taxon>
        <taxon>Eggerthellales</taxon>
        <taxon>Eggerthellaceae</taxon>
        <taxon>Eggerthella</taxon>
    </lineage>
</organism>
<protein>
    <submittedName>
        <fullName evidence="5">NADH:ubiquinone oxidoreductase</fullName>
    </submittedName>
</protein>
<evidence type="ECO:0000256" key="1">
    <source>
        <dbReference type="ARBA" id="ARBA00023002"/>
    </source>
</evidence>
<dbReference type="EMBL" id="PPUQ01000001">
    <property type="protein sequence ID" value="RDC41559.1"/>
    <property type="molecule type" value="Genomic_DNA"/>
</dbReference>
<dbReference type="Proteomes" id="UP000253915">
    <property type="component" value="Unassembled WGS sequence"/>
</dbReference>
<evidence type="ECO:0000313" key="5">
    <source>
        <dbReference type="EMBL" id="RDB75225.1"/>
    </source>
</evidence>
<evidence type="ECO:0000313" key="9">
    <source>
        <dbReference type="Proteomes" id="UP000253752"/>
    </source>
</evidence>
<evidence type="ECO:0000313" key="14">
    <source>
        <dbReference type="Proteomes" id="UP000436429"/>
    </source>
</evidence>
<dbReference type="GO" id="GO:0051536">
    <property type="term" value="F:iron-sulfur cluster binding"/>
    <property type="evidence" value="ECO:0007669"/>
    <property type="project" value="InterPro"/>
</dbReference>
<reference evidence="9 10" key="2">
    <citation type="journal article" date="2018" name="Elife">
        <title>Discovery and characterization of a prevalent human gut bacterial enzyme sufficient for the inactivation of a family of plant toxins.</title>
        <authorList>
            <person name="Koppel N."/>
            <person name="Bisanz J.E."/>
            <person name="Pandelia M.E."/>
            <person name="Turnbaugh P.J."/>
            <person name="Balskus E.P."/>
        </authorList>
    </citation>
    <scope>NUCLEOTIDE SEQUENCE [LARGE SCALE GENOMIC DNA]</scope>
    <source>
        <strain evidence="7 11">16A</strain>
        <strain evidence="6 10">FAA1-1-60AUCSF</strain>
        <strain evidence="5 9">MR1 #12</strain>
        <strain evidence="4 12">W1 BHI 6</strain>
    </source>
</reference>
<accession>A0A369N4P5</accession>
<dbReference type="InterPro" id="IPR037024">
    <property type="entry name" value="NiFe_Hase_small_N_sf"/>
</dbReference>
<reference evidence="8 13" key="1">
    <citation type="journal article" date="2005" name="Appl. Environ. Microbiol.">
        <title>Intestinal bacterial communities that produce active estrogen-like compounds enterodiol and enterolactone in humans.</title>
        <authorList>
            <person name="Clavel T."/>
            <person name="Henderson G."/>
            <person name="Alpert C.A."/>
            <person name="Philippe C."/>
            <person name="Rigottier-Gois L."/>
            <person name="Dore J."/>
            <person name="Blaut M."/>
        </authorList>
    </citation>
    <scope>NUCLEOTIDE SEQUENCE [LARGE SCALE GENOMIC DNA]</scope>
    <source>
        <strain evidence="8 13">SECO-MT75m2</strain>
    </source>
</reference>
<dbReference type="EMBL" id="PPTY01000002">
    <property type="protein sequence ID" value="RDB88391.1"/>
    <property type="molecule type" value="Genomic_DNA"/>
</dbReference>
<dbReference type="Proteomes" id="UP000436429">
    <property type="component" value="Unassembled WGS sequence"/>
</dbReference>
<name>A0A369N4P5_EGGLN</name>
<evidence type="ECO:0000313" key="13">
    <source>
        <dbReference type="Proteomes" id="UP000312594"/>
    </source>
</evidence>
<evidence type="ECO:0000259" key="2">
    <source>
        <dbReference type="Pfam" id="PF01058"/>
    </source>
</evidence>